<dbReference type="OrthoDB" id="9770107at2"/>
<keyword evidence="4" id="KW-0378">Hydrolase</keyword>
<protein>
    <submittedName>
        <fullName evidence="7">Peptidase S10</fullName>
    </submittedName>
</protein>
<dbReference type="EMBL" id="QZEI01000020">
    <property type="protein sequence ID" value="RLV60164.1"/>
    <property type="molecule type" value="Genomic_DNA"/>
</dbReference>
<dbReference type="PANTHER" id="PTHR11802">
    <property type="entry name" value="SERINE PROTEASE FAMILY S10 SERINE CARBOXYPEPTIDASE"/>
    <property type="match status" value="1"/>
</dbReference>
<evidence type="ECO:0000256" key="6">
    <source>
        <dbReference type="SAM" id="SignalP"/>
    </source>
</evidence>
<keyword evidence="3 6" id="KW-0732">Signal</keyword>
<comment type="caution">
    <text evidence="7">The sequence shown here is derived from an EMBL/GenBank/DDBJ whole genome shotgun (WGS) entry which is preliminary data.</text>
</comment>
<evidence type="ECO:0000256" key="4">
    <source>
        <dbReference type="ARBA" id="ARBA00022801"/>
    </source>
</evidence>
<dbReference type="GO" id="GO:0004185">
    <property type="term" value="F:serine-type carboxypeptidase activity"/>
    <property type="evidence" value="ECO:0007669"/>
    <property type="project" value="InterPro"/>
</dbReference>
<keyword evidence="5" id="KW-0325">Glycoprotein</keyword>
<dbReference type="Pfam" id="PF00450">
    <property type="entry name" value="Peptidase_S10"/>
    <property type="match status" value="1"/>
</dbReference>
<keyword evidence="1" id="KW-0121">Carboxypeptidase</keyword>
<feature type="chain" id="PRO_5018232096" evidence="6">
    <location>
        <begin position="28"/>
        <end position="502"/>
    </location>
</feature>
<keyword evidence="8" id="KW-1185">Reference proteome</keyword>
<dbReference type="PANTHER" id="PTHR11802:SF3">
    <property type="entry name" value="RETINOID-INDUCIBLE SERINE CARBOXYPEPTIDASE"/>
    <property type="match status" value="1"/>
</dbReference>
<evidence type="ECO:0000313" key="8">
    <source>
        <dbReference type="Proteomes" id="UP000281474"/>
    </source>
</evidence>
<name>A0A3L8PXW8_9GAMM</name>
<dbReference type="InterPro" id="IPR029058">
    <property type="entry name" value="AB_hydrolase_fold"/>
</dbReference>
<dbReference type="AlphaFoldDB" id="A0A3L8PXW8"/>
<reference evidence="7 8" key="1">
    <citation type="submission" date="2018-09" db="EMBL/GenBank/DDBJ databases">
        <title>Phylogeny of the Shewanellaceae, and recommendation for two new genera, Pseudoshewanella and Parashewanella.</title>
        <authorList>
            <person name="Wang G."/>
        </authorList>
    </citation>
    <scope>NUCLEOTIDE SEQUENCE [LARGE SCALE GENOMIC DNA]</scope>
    <source>
        <strain evidence="7 8">C51</strain>
    </source>
</reference>
<evidence type="ECO:0000313" key="7">
    <source>
        <dbReference type="EMBL" id="RLV60164.1"/>
    </source>
</evidence>
<dbReference type="Proteomes" id="UP000281474">
    <property type="component" value="Unassembled WGS sequence"/>
</dbReference>
<evidence type="ECO:0000256" key="3">
    <source>
        <dbReference type="ARBA" id="ARBA00022729"/>
    </source>
</evidence>
<keyword evidence="2" id="KW-0645">Protease</keyword>
<organism evidence="7 8">
    <name type="scientific">Parashewanella curva</name>
    <dbReference type="NCBI Taxonomy" id="2338552"/>
    <lineage>
        <taxon>Bacteria</taxon>
        <taxon>Pseudomonadati</taxon>
        <taxon>Pseudomonadota</taxon>
        <taxon>Gammaproteobacteria</taxon>
        <taxon>Alteromonadales</taxon>
        <taxon>Shewanellaceae</taxon>
        <taxon>Parashewanella</taxon>
    </lineage>
</organism>
<evidence type="ECO:0000256" key="1">
    <source>
        <dbReference type="ARBA" id="ARBA00022645"/>
    </source>
</evidence>
<gene>
    <name evidence="7" type="ORF">D5018_08500</name>
</gene>
<evidence type="ECO:0000256" key="5">
    <source>
        <dbReference type="ARBA" id="ARBA00023180"/>
    </source>
</evidence>
<dbReference type="Gene3D" id="3.40.50.1820">
    <property type="entry name" value="alpha/beta hydrolase"/>
    <property type="match status" value="1"/>
</dbReference>
<sequence>MSLGKDLSRQALLLAVSLLFITPNALAAKNPTEPIAKPKVSTTNHKVEISGETVRYNAIAGGTLLKNEKGEATANIFSSTYLRTNSDSDKPRPVTFVFNGGPGSASIWLHLGIYGPKRVVVPTNAKDDGAAPYQLVDNQFSLLDVTDLVFIDPVGTGVSHAVGKAKDKDFWGVKQDAKSIAQFIRQWLTKQNRWNSPKYLAGESYGTVRAAAVTNELQGSWTDVSLNGVMLISSILDLTHARYQPGNNQPYIGFLPTMAATAYYHGKVSQADKALGLERFVEASRQFALNDYALALLQGSRLSDDKRQQTIKELARFTGLKPSYLDAVNLRVSAHRFQKELLRNQHKTVGRLDSRYIGKDYDSGGERIDADPSGYGIDGAYTAAINHYLTNDLKVKLDRQFQVLSGKVFAGWDWRMSGNRLHFVNVAPYLSKAQRENRDFKIFVANGYFDMATPFFATENTIADNGFDASRVDMKYYPAGHMMYVEDKSLKQLSDDLRSFYK</sequence>
<accession>A0A3L8PXW8</accession>
<dbReference type="SUPFAM" id="SSF53474">
    <property type="entry name" value="alpha/beta-Hydrolases"/>
    <property type="match status" value="1"/>
</dbReference>
<dbReference type="InterPro" id="IPR001563">
    <property type="entry name" value="Peptidase_S10"/>
</dbReference>
<dbReference type="RefSeq" id="WP_121838583.1">
    <property type="nucleotide sequence ID" value="NZ_ML014769.1"/>
</dbReference>
<proteinExistence type="predicted"/>
<evidence type="ECO:0000256" key="2">
    <source>
        <dbReference type="ARBA" id="ARBA00022670"/>
    </source>
</evidence>
<feature type="signal peptide" evidence="6">
    <location>
        <begin position="1"/>
        <end position="27"/>
    </location>
</feature>
<dbReference type="GO" id="GO:0006508">
    <property type="term" value="P:proteolysis"/>
    <property type="evidence" value="ECO:0007669"/>
    <property type="project" value="UniProtKB-KW"/>
</dbReference>